<dbReference type="AlphaFoldDB" id="A0A168NDC7"/>
<dbReference type="SMART" id="SM00220">
    <property type="entry name" value="S_TKc"/>
    <property type="match status" value="1"/>
</dbReference>
<dbReference type="CDD" id="cd05581">
    <property type="entry name" value="STKc_PDK1"/>
    <property type="match status" value="1"/>
</dbReference>
<dbReference type="GO" id="GO:0004674">
    <property type="term" value="F:protein serine/threonine kinase activity"/>
    <property type="evidence" value="ECO:0007669"/>
    <property type="project" value="UniProtKB-KW"/>
</dbReference>
<name>A0A168NDC7_MUCCL</name>
<dbReference type="Gene3D" id="3.30.200.20">
    <property type="entry name" value="Phosphorylase Kinase, domain 1"/>
    <property type="match status" value="1"/>
</dbReference>
<feature type="domain" description="Protein kinase" evidence="12">
    <location>
        <begin position="50"/>
        <end position="319"/>
    </location>
</feature>
<proteinExistence type="inferred from homology"/>
<dbReference type="Pfam" id="PF00069">
    <property type="entry name" value="Pkinase"/>
    <property type="match status" value="1"/>
</dbReference>
<dbReference type="EMBL" id="AMYB01000002">
    <property type="protein sequence ID" value="OAD06126.1"/>
    <property type="molecule type" value="Genomic_DNA"/>
</dbReference>
<gene>
    <name evidence="13" type="ORF">MUCCIDRAFT_137721</name>
</gene>
<dbReference type="VEuPathDB" id="FungiDB:MUCCIDRAFT_137721"/>
<dbReference type="SUPFAM" id="SSF56112">
    <property type="entry name" value="Protein kinase-like (PK-like)"/>
    <property type="match status" value="1"/>
</dbReference>
<evidence type="ECO:0000313" key="14">
    <source>
        <dbReference type="Proteomes" id="UP000077051"/>
    </source>
</evidence>
<keyword evidence="14" id="KW-1185">Reference proteome</keyword>
<evidence type="ECO:0000256" key="5">
    <source>
        <dbReference type="ARBA" id="ARBA00022741"/>
    </source>
</evidence>
<dbReference type="FunFam" id="1.10.510.10:FF:000534">
    <property type="entry name" value="Serine/threonine-protein kinase PKH2"/>
    <property type="match status" value="1"/>
</dbReference>
<protein>
    <recommendedName>
        <fullName evidence="2">non-specific serine/threonine protein kinase</fullName>
        <ecNumber evidence="2">2.7.11.1</ecNumber>
    </recommendedName>
</protein>
<evidence type="ECO:0000256" key="3">
    <source>
        <dbReference type="ARBA" id="ARBA00022527"/>
    </source>
</evidence>
<keyword evidence="6" id="KW-0418">Kinase</keyword>
<evidence type="ECO:0000256" key="11">
    <source>
        <dbReference type="RuleBase" id="RU000304"/>
    </source>
</evidence>
<dbReference type="GO" id="GO:0035556">
    <property type="term" value="P:intracellular signal transduction"/>
    <property type="evidence" value="ECO:0007669"/>
    <property type="project" value="TreeGrafter"/>
</dbReference>
<dbReference type="InterPro" id="IPR011009">
    <property type="entry name" value="Kinase-like_dom_sf"/>
</dbReference>
<comment type="similarity">
    <text evidence="1">Belongs to the protein kinase superfamily. AGC Ser/Thr protein kinase family. PDPK1 subfamily.</text>
</comment>
<evidence type="ECO:0000256" key="6">
    <source>
        <dbReference type="ARBA" id="ARBA00022777"/>
    </source>
</evidence>
<organism evidence="13 14">
    <name type="scientific">Mucor lusitanicus CBS 277.49</name>
    <dbReference type="NCBI Taxonomy" id="747725"/>
    <lineage>
        <taxon>Eukaryota</taxon>
        <taxon>Fungi</taxon>
        <taxon>Fungi incertae sedis</taxon>
        <taxon>Mucoromycota</taxon>
        <taxon>Mucoromycotina</taxon>
        <taxon>Mucoromycetes</taxon>
        <taxon>Mucorales</taxon>
        <taxon>Mucorineae</taxon>
        <taxon>Mucoraceae</taxon>
        <taxon>Mucor</taxon>
    </lineage>
</organism>
<comment type="catalytic activity">
    <reaction evidence="9">
        <text>L-seryl-[protein] + ATP = O-phospho-L-seryl-[protein] + ADP + H(+)</text>
        <dbReference type="Rhea" id="RHEA:17989"/>
        <dbReference type="Rhea" id="RHEA-COMP:9863"/>
        <dbReference type="Rhea" id="RHEA-COMP:11604"/>
        <dbReference type="ChEBI" id="CHEBI:15378"/>
        <dbReference type="ChEBI" id="CHEBI:29999"/>
        <dbReference type="ChEBI" id="CHEBI:30616"/>
        <dbReference type="ChEBI" id="CHEBI:83421"/>
        <dbReference type="ChEBI" id="CHEBI:456216"/>
        <dbReference type="EC" id="2.7.11.1"/>
    </reaction>
</comment>
<dbReference type="PROSITE" id="PS00107">
    <property type="entry name" value="PROTEIN_KINASE_ATP"/>
    <property type="match status" value="1"/>
</dbReference>
<evidence type="ECO:0000256" key="1">
    <source>
        <dbReference type="ARBA" id="ARBA00010006"/>
    </source>
</evidence>
<dbReference type="InterPro" id="IPR050236">
    <property type="entry name" value="Ser_Thr_kinase_AGC"/>
</dbReference>
<comment type="caution">
    <text evidence="13">The sequence shown here is derived from an EMBL/GenBank/DDBJ whole genome shotgun (WGS) entry which is preliminary data.</text>
</comment>
<dbReference type="Gene3D" id="1.10.510.10">
    <property type="entry name" value="Transferase(Phosphotransferase) domain 1"/>
    <property type="match status" value="1"/>
</dbReference>
<dbReference type="PROSITE" id="PS00108">
    <property type="entry name" value="PROTEIN_KINASE_ST"/>
    <property type="match status" value="1"/>
</dbReference>
<evidence type="ECO:0000256" key="10">
    <source>
        <dbReference type="PROSITE-ProRule" id="PRU10141"/>
    </source>
</evidence>
<evidence type="ECO:0000256" key="2">
    <source>
        <dbReference type="ARBA" id="ARBA00012513"/>
    </source>
</evidence>
<keyword evidence="7 10" id="KW-0067">ATP-binding</keyword>
<reference evidence="13 14" key="1">
    <citation type="submission" date="2015-06" db="EMBL/GenBank/DDBJ databases">
        <title>Expansion of signal transduction pathways in fungi by whole-genome duplication.</title>
        <authorList>
            <consortium name="DOE Joint Genome Institute"/>
            <person name="Corrochano L.M."/>
            <person name="Kuo A."/>
            <person name="Marcet-Houben M."/>
            <person name="Polaino S."/>
            <person name="Salamov A."/>
            <person name="Villalobos J.M."/>
            <person name="Alvarez M.I."/>
            <person name="Avalos J."/>
            <person name="Benito E.P."/>
            <person name="Benoit I."/>
            <person name="Burger G."/>
            <person name="Camino L.P."/>
            <person name="Canovas D."/>
            <person name="Cerda-Olmedo E."/>
            <person name="Cheng J.-F."/>
            <person name="Dominguez A."/>
            <person name="Elias M."/>
            <person name="Eslava A.P."/>
            <person name="Glaser F."/>
            <person name="Grimwood J."/>
            <person name="Gutierrez G."/>
            <person name="Heitman J."/>
            <person name="Henrissat B."/>
            <person name="Iturriaga E.A."/>
            <person name="Lang B.F."/>
            <person name="Lavin J.L."/>
            <person name="Lee S."/>
            <person name="Li W."/>
            <person name="Lindquist E."/>
            <person name="Lopez-Garcia S."/>
            <person name="Luque E.M."/>
            <person name="Marcos A.T."/>
            <person name="Martin J."/>
            <person name="Mccluskey K."/>
            <person name="Medina H.R."/>
            <person name="Miralles-Duran A."/>
            <person name="Miyazaki A."/>
            <person name="Munoz-Torres E."/>
            <person name="Oguiza J.A."/>
            <person name="Ohm R."/>
            <person name="Olmedo M."/>
            <person name="Orejas M."/>
            <person name="Ortiz-Castellanos L."/>
            <person name="Pisabarro A.G."/>
            <person name="Rodriguez-Romero J."/>
            <person name="Ruiz-Herrera J."/>
            <person name="Ruiz-Vazquez R."/>
            <person name="Sanz C."/>
            <person name="Schackwitz W."/>
            <person name="Schmutz J."/>
            <person name="Shahriari M."/>
            <person name="Shelest E."/>
            <person name="Silva-Franco F."/>
            <person name="Soanes D."/>
            <person name="Syed K."/>
            <person name="Tagua V.G."/>
            <person name="Talbot N.J."/>
            <person name="Thon M."/>
            <person name="De Vries R.P."/>
            <person name="Wiebenga A."/>
            <person name="Yadav J.S."/>
            <person name="Braun E.L."/>
            <person name="Baker S."/>
            <person name="Garre V."/>
            <person name="Horwitz B."/>
            <person name="Torres-Martinez S."/>
            <person name="Idnurm A."/>
            <person name="Herrera-Estrella A."/>
            <person name="Gabaldon T."/>
            <person name="Grigoriev I.V."/>
        </authorList>
    </citation>
    <scope>NUCLEOTIDE SEQUENCE [LARGE SCALE GENOMIC DNA]</scope>
    <source>
        <strain evidence="13 14">CBS 277.49</strain>
    </source>
</reference>
<dbReference type="GO" id="GO:0005524">
    <property type="term" value="F:ATP binding"/>
    <property type="evidence" value="ECO:0007669"/>
    <property type="project" value="UniProtKB-UniRule"/>
</dbReference>
<dbReference type="Proteomes" id="UP000077051">
    <property type="component" value="Unassembled WGS sequence"/>
</dbReference>
<dbReference type="PANTHER" id="PTHR24356:SF163">
    <property type="entry name" value="3-PHOSPHOINOSITIDE-DEPENDENT PROTEIN KINASE 1-RELATED"/>
    <property type="match status" value="1"/>
</dbReference>
<keyword evidence="5 10" id="KW-0547">Nucleotide-binding</keyword>
<keyword evidence="4" id="KW-0808">Transferase</keyword>
<sequence>MAHAPPSPTQSTSNQSLANNLAKGREPTLSTDVDDPSHPLYHHRRIVTDFDYGEILGEGSYSTVLIGRDKRTGKQYAIKRLDKAHIVKNNKVKYVMIERDALSRMNHPGIVKLYWTYKDNRSLYFVLDLAKNGELYTYIRRLAPFDGETTKFYAAEILLSIEHIHSRGVIHRDIKPENILLDDNLHIKVTDFGSAKIITENENAAAGDGENTSASARSFVGTAEYVSPELLRSDAVSKEADLWAFGCVIYQMLSGKSPFKAATDYLIFQKIKSLDYVMPDEFPPAAKDIVQRLLTSEPEKRFGSAATGGIAAIKEHPFFEGIDWDNIFTSTAPPL</sequence>
<dbReference type="STRING" id="747725.A0A168NDC7"/>
<feature type="non-terminal residue" evidence="13">
    <location>
        <position position="335"/>
    </location>
</feature>
<evidence type="ECO:0000313" key="13">
    <source>
        <dbReference type="EMBL" id="OAD06126.1"/>
    </source>
</evidence>
<keyword evidence="3 11" id="KW-0723">Serine/threonine-protein kinase</keyword>
<feature type="binding site" evidence="10">
    <location>
        <position position="79"/>
    </location>
    <ligand>
        <name>ATP</name>
        <dbReference type="ChEBI" id="CHEBI:30616"/>
    </ligand>
</feature>
<evidence type="ECO:0000256" key="8">
    <source>
        <dbReference type="ARBA" id="ARBA00047899"/>
    </source>
</evidence>
<evidence type="ECO:0000256" key="4">
    <source>
        <dbReference type="ARBA" id="ARBA00022679"/>
    </source>
</evidence>
<evidence type="ECO:0000256" key="9">
    <source>
        <dbReference type="ARBA" id="ARBA00048679"/>
    </source>
</evidence>
<accession>A0A168NDC7</accession>
<dbReference type="InterPro" id="IPR039046">
    <property type="entry name" value="PDPK1"/>
</dbReference>
<dbReference type="InterPro" id="IPR000719">
    <property type="entry name" value="Prot_kinase_dom"/>
</dbReference>
<dbReference type="InterPro" id="IPR008271">
    <property type="entry name" value="Ser/Thr_kinase_AS"/>
</dbReference>
<dbReference type="InterPro" id="IPR017441">
    <property type="entry name" value="Protein_kinase_ATP_BS"/>
</dbReference>
<dbReference type="EC" id="2.7.11.1" evidence="2"/>
<dbReference type="PROSITE" id="PS50011">
    <property type="entry name" value="PROTEIN_KINASE_DOM"/>
    <property type="match status" value="1"/>
</dbReference>
<evidence type="ECO:0000256" key="7">
    <source>
        <dbReference type="ARBA" id="ARBA00022840"/>
    </source>
</evidence>
<dbReference type="OrthoDB" id="347657at2759"/>
<dbReference type="PANTHER" id="PTHR24356">
    <property type="entry name" value="SERINE/THREONINE-PROTEIN KINASE"/>
    <property type="match status" value="1"/>
</dbReference>
<dbReference type="FunFam" id="3.30.200.20:FF:000191">
    <property type="entry name" value="3-phosphoinositide-dependent protein kinase 2-like"/>
    <property type="match status" value="1"/>
</dbReference>
<evidence type="ECO:0000259" key="12">
    <source>
        <dbReference type="PROSITE" id="PS50011"/>
    </source>
</evidence>
<comment type="catalytic activity">
    <reaction evidence="8">
        <text>L-threonyl-[protein] + ATP = O-phospho-L-threonyl-[protein] + ADP + H(+)</text>
        <dbReference type="Rhea" id="RHEA:46608"/>
        <dbReference type="Rhea" id="RHEA-COMP:11060"/>
        <dbReference type="Rhea" id="RHEA-COMP:11605"/>
        <dbReference type="ChEBI" id="CHEBI:15378"/>
        <dbReference type="ChEBI" id="CHEBI:30013"/>
        <dbReference type="ChEBI" id="CHEBI:30616"/>
        <dbReference type="ChEBI" id="CHEBI:61977"/>
        <dbReference type="ChEBI" id="CHEBI:456216"/>
        <dbReference type="EC" id="2.7.11.1"/>
    </reaction>
</comment>